<reference evidence="4" key="2">
    <citation type="submission" date="2024-10" db="UniProtKB">
        <authorList>
            <consortium name="EnsemblProtists"/>
        </authorList>
    </citation>
    <scope>IDENTIFICATION</scope>
</reference>
<dbReference type="PaxDb" id="2903-EOD12603"/>
<dbReference type="InterPro" id="IPR000007">
    <property type="entry name" value="Tubby_C"/>
</dbReference>
<dbReference type="PRINTS" id="PR01573">
    <property type="entry name" value="SUPERTUBBY"/>
</dbReference>
<evidence type="ECO:0000256" key="1">
    <source>
        <dbReference type="ARBA" id="ARBA00007129"/>
    </source>
</evidence>
<dbReference type="GeneID" id="17258806"/>
<feature type="compositionally biased region" description="Polar residues" evidence="2">
    <location>
        <begin position="292"/>
        <end position="304"/>
    </location>
</feature>
<proteinExistence type="inferred from homology"/>
<keyword evidence="5" id="KW-1185">Reference proteome</keyword>
<comment type="similarity">
    <text evidence="1">Belongs to the TUB family.</text>
</comment>
<evidence type="ECO:0000259" key="3">
    <source>
        <dbReference type="Pfam" id="PF01167"/>
    </source>
</evidence>
<feature type="region of interest" description="Disordered" evidence="2">
    <location>
        <begin position="277"/>
        <end position="331"/>
    </location>
</feature>
<name>A0A0D3IMW8_EMIH1</name>
<dbReference type="PANTHER" id="PTHR16517:SF7">
    <property type="entry name" value="PROTEIN KING TUBBY"/>
    <property type="match status" value="1"/>
</dbReference>
<protein>
    <recommendedName>
        <fullName evidence="3">Tubby C-terminal domain-containing protein</fullName>
    </recommendedName>
</protein>
<dbReference type="Proteomes" id="UP000013827">
    <property type="component" value="Unassembled WGS sequence"/>
</dbReference>
<dbReference type="RefSeq" id="XP_005765032.1">
    <property type="nucleotide sequence ID" value="XM_005764975.1"/>
</dbReference>
<evidence type="ECO:0000313" key="5">
    <source>
        <dbReference type="Proteomes" id="UP000013827"/>
    </source>
</evidence>
<feature type="domain" description="Tubby C-terminal" evidence="3">
    <location>
        <begin position="6"/>
        <end position="175"/>
    </location>
</feature>
<sequence length="331" mass="35963">MSISKTDDMYCFTAKKWSVSKGCYYSIALDQDDAKRAKASSSMPESYVGKVRSDRKAQEYTLYDDGASFDGKEKGGKSELRCELLHVNFSNSLRNRNPGAMTVVVPEVDSEGGMVPARPKDAAGQLNERLKRGDLGGLMELKNREPKWNPTSNMYQLDVHGRATLASCKNIQLHPKRGGEVRARLDRPDGEARASACVEVERRLGGRWVARESRSPACVDLWRFERRNGPSEADTWRSERRERRCVEVPRPAAAACRNGALGGAAVAAERAESARKFDGVPAVGPDEAATAPSGTDIAQASATASGRRGKRATPGGTSIEYQHTGGGQASR</sequence>
<dbReference type="Gene3D" id="3.20.90.10">
    <property type="entry name" value="Tubby Protein, Chain A"/>
    <property type="match status" value="1"/>
</dbReference>
<organism evidence="4 5">
    <name type="scientific">Emiliania huxleyi (strain CCMP1516)</name>
    <dbReference type="NCBI Taxonomy" id="280463"/>
    <lineage>
        <taxon>Eukaryota</taxon>
        <taxon>Haptista</taxon>
        <taxon>Haptophyta</taxon>
        <taxon>Prymnesiophyceae</taxon>
        <taxon>Isochrysidales</taxon>
        <taxon>Noelaerhabdaceae</taxon>
        <taxon>Emiliania</taxon>
    </lineage>
</organism>
<dbReference type="eggNOG" id="KOG2502">
    <property type="taxonomic scope" value="Eukaryota"/>
</dbReference>
<dbReference type="PANTHER" id="PTHR16517">
    <property type="entry name" value="TUBBY-RELATED"/>
    <property type="match status" value="1"/>
</dbReference>
<dbReference type="Pfam" id="PF01167">
    <property type="entry name" value="Tub"/>
    <property type="match status" value="1"/>
</dbReference>
<dbReference type="AlphaFoldDB" id="A0A0D3IMW8"/>
<evidence type="ECO:0000256" key="2">
    <source>
        <dbReference type="SAM" id="MobiDB-lite"/>
    </source>
</evidence>
<dbReference type="HOGENOM" id="CLU_840533_0_0_1"/>
<dbReference type="KEGG" id="ehx:EMIHUDRAFT_213307"/>
<accession>A0A0D3IMW8</accession>
<reference evidence="5" key="1">
    <citation type="journal article" date="2013" name="Nature">
        <title>Pan genome of the phytoplankton Emiliania underpins its global distribution.</title>
        <authorList>
            <person name="Read B.A."/>
            <person name="Kegel J."/>
            <person name="Klute M.J."/>
            <person name="Kuo A."/>
            <person name="Lefebvre S.C."/>
            <person name="Maumus F."/>
            <person name="Mayer C."/>
            <person name="Miller J."/>
            <person name="Monier A."/>
            <person name="Salamov A."/>
            <person name="Young J."/>
            <person name="Aguilar M."/>
            <person name="Claverie J.M."/>
            <person name="Frickenhaus S."/>
            <person name="Gonzalez K."/>
            <person name="Herman E.K."/>
            <person name="Lin Y.C."/>
            <person name="Napier J."/>
            <person name="Ogata H."/>
            <person name="Sarno A.F."/>
            <person name="Shmutz J."/>
            <person name="Schroeder D."/>
            <person name="de Vargas C."/>
            <person name="Verret F."/>
            <person name="von Dassow P."/>
            <person name="Valentin K."/>
            <person name="Van de Peer Y."/>
            <person name="Wheeler G."/>
            <person name="Dacks J.B."/>
            <person name="Delwiche C.F."/>
            <person name="Dyhrman S.T."/>
            <person name="Glockner G."/>
            <person name="John U."/>
            <person name="Richards T."/>
            <person name="Worden A.Z."/>
            <person name="Zhang X."/>
            <person name="Grigoriev I.V."/>
            <person name="Allen A.E."/>
            <person name="Bidle K."/>
            <person name="Borodovsky M."/>
            <person name="Bowler C."/>
            <person name="Brownlee C."/>
            <person name="Cock J.M."/>
            <person name="Elias M."/>
            <person name="Gladyshev V.N."/>
            <person name="Groth M."/>
            <person name="Guda C."/>
            <person name="Hadaegh A."/>
            <person name="Iglesias-Rodriguez M.D."/>
            <person name="Jenkins J."/>
            <person name="Jones B.M."/>
            <person name="Lawson T."/>
            <person name="Leese F."/>
            <person name="Lindquist E."/>
            <person name="Lobanov A."/>
            <person name="Lomsadze A."/>
            <person name="Malik S.B."/>
            <person name="Marsh M.E."/>
            <person name="Mackinder L."/>
            <person name="Mock T."/>
            <person name="Mueller-Roeber B."/>
            <person name="Pagarete A."/>
            <person name="Parker M."/>
            <person name="Probert I."/>
            <person name="Quesneville H."/>
            <person name="Raines C."/>
            <person name="Rensing S.A."/>
            <person name="Riano-Pachon D.M."/>
            <person name="Richier S."/>
            <person name="Rokitta S."/>
            <person name="Shiraiwa Y."/>
            <person name="Soanes D.M."/>
            <person name="van der Giezen M."/>
            <person name="Wahlund T.M."/>
            <person name="Williams B."/>
            <person name="Wilson W."/>
            <person name="Wolfe G."/>
            <person name="Wurch L.L."/>
        </authorList>
    </citation>
    <scope>NUCLEOTIDE SEQUENCE</scope>
</reference>
<evidence type="ECO:0000313" key="4">
    <source>
        <dbReference type="EnsemblProtists" id="EOD12603"/>
    </source>
</evidence>
<dbReference type="SUPFAM" id="SSF54518">
    <property type="entry name" value="Tubby C-terminal domain-like"/>
    <property type="match status" value="1"/>
</dbReference>
<dbReference type="EnsemblProtists" id="EOD12603">
    <property type="protein sequence ID" value="EOD12603"/>
    <property type="gene ID" value="EMIHUDRAFT_213307"/>
</dbReference>
<dbReference type="STRING" id="2903.R1BR94"/>
<dbReference type="InterPro" id="IPR025659">
    <property type="entry name" value="Tubby-like_C"/>
</dbReference>